<organism evidence="2 3">
    <name type="scientific">Streptomyces piniterrae</name>
    <dbReference type="NCBI Taxonomy" id="2571125"/>
    <lineage>
        <taxon>Bacteria</taxon>
        <taxon>Bacillati</taxon>
        <taxon>Actinomycetota</taxon>
        <taxon>Actinomycetes</taxon>
        <taxon>Kitasatosporales</taxon>
        <taxon>Streptomycetaceae</taxon>
        <taxon>Streptomyces</taxon>
    </lineage>
</organism>
<dbReference type="EMBL" id="SUMB01000017">
    <property type="protein sequence ID" value="TJZ42202.1"/>
    <property type="molecule type" value="Genomic_DNA"/>
</dbReference>
<feature type="region of interest" description="Disordered" evidence="1">
    <location>
        <begin position="712"/>
        <end position="737"/>
    </location>
</feature>
<name>A0A4U0MP54_9ACTN</name>
<dbReference type="Proteomes" id="UP000308697">
    <property type="component" value="Unassembled WGS sequence"/>
</dbReference>
<keyword evidence="3" id="KW-1185">Reference proteome</keyword>
<dbReference type="AlphaFoldDB" id="A0A4U0MP54"/>
<dbReference type="OrthoDB" id="3681676at2"/>
<proteinExistence type="predicted"/>
<feature type="region of interest" description="Disordered" evidence="1">
    <location>
        <begin position="350"/>
        <end position="372"/>
    </location>
</feature>
<feature type="compositionally biased region" description="Acidic residues" evidence="1">
    <location>
        <begin position="48"/>
        <end position="57"/>
    </location>
</feature>
<gene>
    <name evidence="2" type="ORF">FCH28_34860</name>
</gene>
<evidence type="ECO:0000313" key="2">
    <source>
        <dbReference type="EMBL" id="TJZ42202.1"/>
    </source>
</evidence>
<evidence type="ECO:0000313" key="3">
    <source>
        <dbReference type="Proteomes" id="UP000308697"/>
    </source>
</evidence>
<reference evidence="2 3" key="1">
    <citation type="submission" date="2019-04" db="EMBL/GenBank/DDBJ databases">
        <title>Streptomyces piniterrae sp. nov., a heliquinomycin-producing actinomycete isolated from rhizosphere soil of Pinus yunnanensis.</title>
        <authorList>
            <person name="Zhuang X."/>
            <person name="Zhao J."/>
        </authorList>
    </citation>
    <scope>NUCLEOTIDE SEQUENCE [LARGE SCALE GENOMIC DNA]</scope>
    <source>
        <strain evidence="3">jys28</strain>
    </source>
</reference>
<accession>A0A4U0MP54</accession>
<dbReference type="RefSeq" id="WP_136744358.1">
    <property type="nucleotide sequence ID" value="NZ_SUMB01000017.1"/>
</dbReference>
<comment type="caution">
    <text evidence="2">The sequence shown here is derived from an EMBL/GenBank/DDBJ whole genome shotgun (WGS) entry which is preliminary data.</text>
</comment>
<sequence>MADPGVDEPPAPRPPEEPSPGDGAAELSGEEPERSGGPSGAGAADSGPEADDQDGYDDLTTALGQRVYNNFYGHVDAADAVFGFGAAAAPGLAPGFVEAAEIDRVLTDYLHPDGYDEAAGRLQADHLLVLAGEDGSGRRAGAFSMLRDVLGRGVGLRSLSPANSLAELESKGSLKAGQGYVILDYVGETHHDAVQGFAVRKLRDALRRSGSYLVLTAAPAAQRRLALKDFCVAWHPPDPLTLFDHCVDMAAIPDLPPDTASELRERVAELRRPGDIVRAARKLSESPEAALVALRDGAKQTVQDWFGKRPPVGDLLPMAALAFAEGLPERTFEAVTVLLGAHARNWDRFEDGAPREEDGSGPPAPDIEQSRARWRSRAVGIAVAERRTERGEDHCRSERMIVFASPRVRELVIGELHELYGYSLWYPLRQWLDQLSMEGSPEVRAEVARGVALLARHALPEVEENLLRPWSNGTSSQRLTAAFILQFMCVDERLASQALNMAMRWSQLGEGWSRAITAAMAFAGEVGSLYRLEALNTLWMMTGRGQRVAMAARRSLVLFLATAEQEPERAVFFLRYLRTQLADAHGKERVEALHTAIEVLEASRLSGVEPLAAFLLRAHPGTARQLGSLWIGVLFSVRRRQAVAALCRTLAALQDDPSATGPVRELGEAMRGALNDRQWASLRGDMSAALRHPDYAIPGTQQLARVLLGSTQRPAPARRHTPAQRPVPANTRSFQGS</sequence>
<evidence type="ECO:0000256" key="1">
    <source>
        <dbReference type="SAM" id="MobiDB-lite"/>
    </source>
</evidence>
<protein>
    <submittedName>
        <fullName evidence="2">Uncharacterized protein</fullName>
    </submittedName>
</protein>
<feature type="region of interest" description="Disordered" evidence="1">
    <location>
        <begin position="1"/>
        <end position="57"/>
    </location>
</feature>